<organism evidence="2 3">
    <name type="scientific">Zizania palustris</name>
    <name type="common">Northern wild rice</name>
    <dbReference type="NCBI Taxonomy" id="103762"/>
    <lineage>
        <taxon>Eukaryota</taxon>
        <taxon>Viridiplantae</taxon>
        <taxon>Streptophyta</taxon>
        <taxon>Embryophyta</taxon>
        <taxon>Tracheophyta</taxon>
        <taxon>Spermatophyta</taxon>
        <taxon>Magnoliopsida</taxon>
        <taxon>Liliopsida</taxon>
        <taxon>Poales</taxon>
        <taxon>Poaceae</taxon>
        <taxon>BOP clade</taxon>
        <taxon>Oryzoideae</taxon>
        <taxon>Oryzeae</taxon>
        <taxon>Zizaniinae</taxon>
        <taxon>Zizania</taxon>
    </lineage>
</organism>
<gene>
    <name evidence="2" type="ORF">GUJ93_ZPchr0004g39255</name>
</gene>
<accession>A0A8J5T3U4</accession>
<feature type="region of interest" description="Disordered" evidence="1">
    <location>
        <begin position="17"/>
        <end position="62"/>
    </location>
</feature>
<proteinExistence type="predicted"/>
<sequence>MPPLSIMEVAACMRSCRRRQAGRTGRSGERASGSPNPIRPSGRAADSLWGKSPSSTPVNGGTSLDLRVRWDLSLAFLRHI</sequence>
<reference evidence="2" key="1">
    <citation type="journal article" date="2021" name="bioRxiv">
        <title>Whole Genome Assembly and Annotation of Northern Wild Rice, Zizania palustris L., Supports a Whole Genome Duplication in the Zizania Genus.</title>
        <authorList>
            <person name="Haas M."/>
            <person name="Kono T."/>
            <person name="Macchietto M."/>
            <person name="Millas R."/>
            <person name="McGilp L."/>
            <person name="Shao M."/>
            <person name="Duquette J."/>
            <person name="Hirsch C.N."/>
            <person name="Kimball J."/>
        </authorList>
    </citation>
    <scope>NUCLEOTIDE SEQUENCE</scope>
    <source>
        <tissue evidence="2">Fresh leaf tissue</tissue>
    </source>
</reference>
<keyword evidence="3" id="KW-1185">Reference proteome</keyword>
<protein>
    <submittedName>
        <fullName evidence="2">Uncharacterized protein</fullName>
    </submittedName>
</protein>
<comment type="caution">
    <text evidence="2">The sequence shown here is derived from an EMBL/GenBank/DDBJ whole genome shotgun (WGS) entry which is preliminary data.</text>
</comment>
<dbReference type="EMBL" id="JAAALK010000285">
    <property type="protein sequence ID" value="KAG8066576.1"/>
    <property type="molecule type" value="Genomic_DNA"/>
</dbReference>
<reference evidence="2" key="2">
    <citation type="submission" date="2021-02" db="EMBL/GenBank/DDBJ databases">
        <authorList>
            <person name="Kimball J.A."/>
            <person name="Haas M.W."/>
            <person name="Macchietto M."/>
            <person name="Kono T."/>
            <person name="Duquette J."/>
            <person name="Shao M."/>
        </authorList>
    </citation>
    <scope>NUCLEOTIDE SEQUENCE</scope>
    <source>
        <tissue evidence="2">Fresh leaf tissue</tissue>
    </source>
</reference>
<evidence type="ECO:0000313" key="3">
    <source>
        <dbReference type="Proteomes" id="UP000729402"/>
    </source>
</evidence>
<dbReference type="AlphaFoldDB" id="A0A8J5T3U4"/>
<feature type="compositionally biased region" description="Polar residues" evidence="1">
    <location>
        <begin position="52"/>
        <end position="62"/>
    </location>
</feature>
<evidence type="ECO:0000313" key="2">
    <source>
        <dbReference type="EMBL" id="KAG8066576.1"/>
    </source>
</evidence>
<dbReference type="Proteomes" id="UP000729402">
    <property type="component" value="Unassembled WGS sequence"/>
</dbReference>
<name>A0A8J5T3U4_ZIZPA</name>
<evidence type="ECO:0000256" key="1">
    <source>
        <dbReference type="SAM" id="MobiDB-lite"/>
    </source>
</evidence>